<accession>A0AC60QH70</accession>
<dbReference type="Proteomes" id="UP000805193">
    <property type="component" value="Unassembled WGS sequence"/>
</dbReference>
<dbReference type="EMBL" id="JABSTQ010009046">
    <property type="protein sequence ID" value="KAG0433573.1"/>
    <property type="molecule type" value="Genomic_DNA"/>
</dbReference>
<proteinExistence type="predicted"/>
<evidence type="ECO:0000313" key="2">
    <source>
        <dbReference type="Proteomes" id="UP000805193"/>
    </source>
</evidence>
<evidence type="ECO:0000313" key="1">
    <source>
        <dbReference type="EMBL" id="KAG0433573.1"/>
    </source>
</evidence>
<name>A0AC60QH70_IXOPE</name>
<keyword evidence="2" id="KW-1185">Reference proteome</keyword>
<sequence length="515" mass="58402">MMSTVRYAKKRCSMEVCESDTRTAGISLHRFPLDSRRREAWDRFCNNRSLQWKTPWQLRDRVVCFLHFEESAFLRPGHLRHNALPSVLPTKAPGKSRSIDKKKVNALRVKKIRHKSSNYDYAFKDARRPDNRNLNRYRDVNPYDHSRVVLRRGDKDYINASLVEVKAAKRSYILTQGPLQSTTSHFWLMVWEQKTRAILMLNRIIEKNTVKCHQYWPVGDEELVLPSVGLKVTFLSEKPATNYTVRELLLTDLQGGESRVVQQLHYTTWPDFGVPESPASFLAFLRDVRATGALDGAGPPVVHCSAGIGRSGTFCLVDSCLVLIEAAGGRLDAVDVPSVLLEMRRFRMGLIQTPDQLRFSYLAILEGARALARSDGPEAGARPAAPRLAEQNGLGEDASSTSDASDSSDDEDEGDEDRDLPEFPPVPPLPPRLMKRPSVETPPCKSEDWELRQRQRRERLERTAQTVQRMRQKQRSSEAWQQRRRLLQRLSLGAALVLGVGLLAYKSLSSSQPTS</sequence>
<organism evidence="1 2">
    <name type="scientific">Ixodes persulcatus</name>
    <name type="common">Taiga tick</name>
    <dbReference type="NCBI Taxonomy" id="34615"/>
    <lineage>
        <taxon>Eukaryota</taxon>
        <taxon>Metazoa</taxon>
        <taxon>Ecdysozoa</taxon>
        <taxon>Arthropoda</taxon>
        <taxon>Chelicerata</taxon>
        <taxon>Arachnida</taxon>
        <taxon>Acari</taxon>
        <taxon>Parasitiformes</taxon>
        <taxon>Ixodida</taxon>
        <taxon>Ixodoidea</taxon>
        <taxon>Ixodidae</taxon>
        <taxon>Ixodinae</taxon>
        <taxon>Ixodes</taxon>
    </lineage>
</organism>
<gene>
    <name evidence="1" type="ORF">HPB47_019796</name>
</gene>
<protein>
    <submittedName>
        <fullName evidence="1">Uncharacterized protein</fullName>
    </submittedName>
</protein>
<reference evidence="1 2" key="1">
    <citation type="journal article" date="2020" name="Cell">
        <title>Large-Scale Comparative Analyses of Tick Genomes Elucidate Their Genetic Diversity and Vector Capacities.</title>
        <authorList>
            <consortium name="Tick Genome and Microbiome Consortium (TIGMIC)"/>
            <person name="Jia N."/>
            <person name="Wang J."/>
            <person name="Shi W."/>
            <person name="Du L."/>
            <person name="Sun Y."/>
            <person name="Zhan W."/>
            <person name="Jiang J.F."/>
            <person name="Wang Q."/>
            <person name="Zhang B."/>
            <person name="Ji P."/>
            <person name="Bell-Sakyi L."/>
            <person name="Cui X.M."/>
            <person name="Yuan T.T."/>
            <person name="Jiang B.G."/>
            <person name="Yang W.F."/>
            <person name="Lam T.T."/>
            <person name="Chang Q.C."/>
            <person name="Ding S.J."/>
            <person name="Wang X.J."/>
            <person name="Zhu J.G."/>
            <person name="Ruan X.D."/>
            <person name="Zhao L."/>
            <person name="Wei J.T."/>
            <person name="Ye R.Z."/>
            <person name="Que T.C."/>
            <person name="Du C.H."/>
            <person name="Zhou Y.H."/>
            <person name="Cheng J.X."/>
            <person name="Dai P.F."/>
            <person name="Guo W.B."/>
            <person name="Han X.H."/>
            <person name="Huang E.J."/>
            <person name="Li L.F."/>
            <person name="Wei W."/>
            <person name="Gao Y.C."/>
            <person name="Liu J.Z."/>
            <person name="Shao H.Z."/>
            <person name="Wang X."/>
            <person name="Wang C.C."/>
            <person name="Yang T.C."/>
            <person name="Huo Q.B."/>
            <person name="Li W."/>
            <person name="Chen H.Y."/>
            <person name="Chen S.E."/>
            <person name="Zhou L.G."/>
            <person name="Ni X.B."/>
            <person name="Tian J.H."/>
            <person name="Sheng Y."/>
            <person name="Liu T."/>
            <person name="Pan Y.S."/>
            <person name="Xia L.Y."/>
            <person name="Li J."/>
            <person name="Zhao F."/>
            <person name="Cao W.C."/>
        </authorList>
    </citation>
    <scope>NUCLEOTIDE SEQUENCE [LARGE SCALE GENOMIC DNA]</scope>
    <source>
        <strain evidence="1">Iper-2018</strain>
    </source>
</reference>
<comment type="caution">
    <text evidence="1">The sequence shown here is derived from an EMBL/GenBank/DDBJ whole genome shotgun (WGS) entry which is preliminary data.</text>
</comment>